<proteinExistence type="predicted"/>
<dbReference type="EMBL" id="JAKOGI010001664">
    <property type="protein sequence ID" value="KAJ8424501.1"/>
    <property type="molecule type" value="Genomic_DNA"/>
</dbReference>
<reference evidence="1" key="1">
    <citation type="submission" date="2022-04" db="EMBL/GenBank/DDBJ databases">
        <title>Carnegiea gigantea Genome sequencing and assembly v2.</title>
        <authorList>
            <person name="Copetti D."/>
            <person name="Sanderson M.J."/>
            <person name="Burquez A."/>
            <person name="Wojciechowski M.F."/>
        </authorList>
    </citation>
    <scope>NUCLEOTIDE SEQUENCE</scope>
    <source>
        <strain evidence="1">SGP5-SGP5p</strain>
        <tissue evidence="1">Aerial part</tissue>
    </source>
</reference>
<dbReference type="Proteomes" id="UP001153076">
    <property type="component" value="Unassembled WGS sequence"/>
</dbReference>
<name>A0A9Q1GSE5_9CARY</name>
<organism evidence="1 2">
    <name type="scientific">Carnegiea gigantea</name>
    <dbReference type="NCBI Taxonomy" id="171969"/>
    <lineage>
        <taxon>Eukaryota</taxon>
        <taxon>Viridiplantae</taxon>
        <taxon>Streptophyta</taxon>
        <taxon>Embryophyta</taxon>
        <taxon>Tracheophyta</taxon>
        <taxon>Spermatophyta</taxon>
        <taxon>Magnoliopsida</taxon>
        <taxon>eudicotyledons</taxon>
        <taxon>Gunneridae</taxon>
        <taxon>Pentapetalae</taxon>
        <taxon>Caryophyllales</taxon>
        <taxon>Cactineae</taxon>
        <taxon>Cactaceae</taxon>
        <taxon>Cactoideae</taxon>
        <taxon>Echinocereeae</taxon>
        <taxon>Carnegiea</taxon>
    </lineage>
</organism>
<accession>A0A9Q1GSE5</accession>
<dbReference type="AlphaFoldDB" id="A0A9Q1GSE5"/>
<evidence type="ECO:0000313" key="1">
    <source>
        <dbReference type="EMBL" id="KAJ8424501.1"/>
    </source>
</evidence>
<gene>
    <name evidence="1" type="ORF">Cgig2_017734</name>
</gene>
<protein>
    <submittedName>
        <fullName evidence="1">Uncharacterized protein</fullName>
    </submittedName>
</protein>
<comment type="caution">
    <text evidence="1">The sequence shown here is derived from an EMBL/GenBank/DDBJ whole genome shotgun (WGS) entry which is preliminary data.</text>
</comment>
<dbReference type="PANTHER" id="PTHR33240">
    <property type="entry name" value="OS08G0508500 PROTEIN"/>
    <property type="match status" value="1"/>
</dbReference>
<dbReference type="PANTHER" id="PTHR33240:SF17">
    <property type="entry name" value="EUKARYOTIC PEPTIDE CHAIN RELEASE FACTOR GTP-BINDING SUBUNIT-LIKE"/>
    <property type="match status" value="1"/>
</dbReference>
<sequence>MKVCEFYEHGHTTAECGELRKTLHELEDKGQIDRCLRRNPRTPKGGVFHRDRGHHSQAVRGRLLLRRVESKDTGKLASYDNWTWGTRNYSQNGLRWLNSSHNDSMVFELKVTNVLVHPILIGIESLADIFTCDYLKKLKYPGRDVTPLVHAILGFGGQEVTPVGMIHLPLQFGDKMKSRNLEVDFLVVELTMLLSLHTYCNSNKRSMMAVSGRYLETNRQLKNAT</sequence>
<keyword evidence="2" id="KW-1185">Reference proteome</keyword>
<evidence type="ECO:0000313" key="2">
    <source>
        <dbReference type="Proteomes" id="UP001153076"/>
    </source>
</evidence>